<name>A0ABR2QNY9_9ROSI</name>
<accession>A0ABR2QNY9</accession>
<proteinExistence type="predicted"/>
<sequence>MQIASLGEARRQGGSSKTFVQVSIPEKGYRYPFVETPGIDTWGGVSVPKSPLELEYRYWLPSTDTSCLKTVFGTPLGMILCVWVLEFVMYDSLSSDDVLTSKLHT</sequence>
<dbReference type="EMBL" id="JBBPBN010000035">
    <property type="protein sequence ID" value="KAK9002372.1"/>
    <property type="molecule type" value="Genomic_DNA"/>
</dbReference>
<evidence type="ECO:0000313" key="1">
    <source>
        <dbReference type="EMBL" id="KAK9002372.1"/>
    </source>
</evidence>
<dbReference type="Proteomes" id="UP001396334">
    <property type="component" value="Unassembled WGS sequence"/>
</dbReference>
<organism evidence="1 2">
    <name type="scientific">Hibiscus sabdariffa</name>
    <name type="common">roselle</name>
    <dbReference type="NCBI Taxonomy" id="183260"/>
    <lineage>
        <taxon>Eukaryota</taxon>
        <taxon>Viridiplantae</taxon>
        <taxon>Streptophyta</taxon>
        <taxon>Embryophyta</taxon>
        <taxon>Tracheophyta</taxon>
        <taxon>Spermatophyta</taxon>
        <taxon>Magnoliopsida</taxon>
        <taxon>eudicotyledons</taxon>
        <taxon>Gunneridae</taxon>
        <taxon>Pentapetalae</taxon>
        <taxon>rosids</taxon>
        <taxon>malvids</taxon>
        <taxon>Malvales</taxon>
        <taxon>Malvaceae</taxon>
        <taxon>Malvoideae</taxon>
        <taxon>Hibiscus</taxon>
    </lineage>
</organism>
<evidence type="ECO:0000313" key="2">
    <source>
        <dbReference type="Proteomes" id="UP001396334"/>
    </source>
</evidence>
<reference evidence="1 2" key="1">
    <citation type="journal article" date="2024" name="G3 (Bethesda)">
        <title>Genome assembly of Hibiscus sabdariffa L. provides insights into metabolisms of medicinal natural products.</title>
        <authorList>
            <person name="Kim T."/>
        </authorList>
    </citation>
    <scope>NUCLEOTIDE SEQUENCE [LARGE SCALE GENOMIC DNA]</scope>
    <source>
        <strain evidence="1">TK-2024</strain>
        <tissue evidence="1">Old leaves</tissue>
    </source>
</reference>
<gene>
    <name evidence="1" type="ORF">V6N11_025055</name>
</gene>
<keyword evidence="2" id="KW-1185">Reference proteome</keyword>
<comment type="caution">
    <text evidence="1">The sequence shown here is derived from an EMBL/GenBank/DDBJ whole genome shotgun (WGS) entry which is preliminary data.</text>
</comment>
<protein>
    <submittedName>
        <fullName evidence="1">Uncharacterized protein</fullName>
    </submittedName>
</protein>